<keyword evidence="8" id="KW-0902">Two-component regulatory system</keyword>
<evidence type="ECO:0000256" key="3">
    <source>
        <dbReference type="ARBA" id="ARBA00022553"/>
    </source>
</evidence>
<evidence type="ECO:0000256" key="5">
    <source>
        <dbReference type="ARBA" id="ARBA00022741"/>
    </source>
</evidence>
<evidence type="ECO:0000259" key="11">
    <source>
        <dbReference type="Pfam" id="PF02518"/>
    </source>
</evidence>
<gene>
    <name evidence="13" type="ORF">H8891_07090</name>
</gene>
<keyword evidence="10" id="KW-0812">Transmembrane</keyword>
<organism evidence="13 14">
    <name type="scientific">Paeniclostridium hominis</name>
    <dbReference type="NCBI Taxonomy" id="2764329"/>
    <lineage>
        <taxon>Bacteria</taxon>
        <taxon>Bacillati</taxon>
        <taxon>Bacillota</taxon>
        <taxon>Clostridia</taxon>
        <taxon>Peptostreptococcales</taxon>
        <taxon>Peptostreptococcaceae</taxon>
        <taxon>Paeniclostridium</taxon>
    </lineage>
</organism>
<dbReference type="Proteomes" id="UP000611796">
    <property type="component" value="Unassembled WGS sequence"/>
</dbReference>
<evidence type="ECO:0000256" key="6">
    <source>
        <dbReference type="ARBA" id="ARBA00022777"/>
    </source>
</evidence>
<feature type="transmembrane region" description="Helical" evidence="10">
    <location>
        <begin position="59"/>
        <end position="87"/>
    </location>
</feature>
<dbReference type="Gene3D" id="1.20.5.1930">
    <property type="match status" value="1"/>
</dbReference>
<comment type="catalytic activity">
    <reaction evidence="1">
        <text>ATP + protein L-histidine = ADP + protein N-phospho-L-histidine.</text>
        <dbReference type="EC" id="2.7.13.3"/>
    </reaction>
</comment>
<keyword evidence="3" id="KW-0597">Phosphoprotein</keyword>
<dbReference type="EC" id="2.7.13.3" evidence="2"/>
<dbReference type="GO" id="GO:0016301">
    <property type="term" value="F:kinase activity"/>
    <property type="evidence" value="ECO:0007669"/>
    <property type="project" value="UniProtKB-KW"/>
</dbReference>
<evidence type="ECO:0000256" key="7">
    <source>
        <dbReference type="ARBA" id="ARBA00022840"/>
    </source>
</evidence>
<reference evidence="13 14" key="1">
    <citation type="submission" date="2020-08" db="EMBL/GenBank/DDBJ databases">
        <authorList>
            <person name="Liu C."/>
            <person name="Sun Q."/>
        </authorList>
    </citation>
    <scope>NUCLEOTIDE SEQUENCE [LARGE SCALE GENOMIC DNA]</scope>
    <source>
        <strain evidence="13 14">NSJ-45</strain>
    </source>
</reference>
<evidence type="ECO:0000256" key="2">
    <source>
        <dbReference type="ARBA" id="ARBA00012438"/>
    </source>
</evidence>
<feature type="domain" description="Histidine kinase/HSP90-like ATPase" evidence="11">
    <location>
        <begin position="292"/>
        <end position="337"/>
    </location>
</feature>
<dbReference type="PANTHER" id="PTHR24421:SF10">
    <property type="entry name" value="NITRATE_NITRITE SENSOR PROTEIN NARQ"/>
    <property type="match status" value="1"/>
</dbReference>
<dbReference type="SUPFAM" id="SSF55874">
    <property type="entry name" value="ATPase domain of HSP90 chaperone/DNA topoisomerase II/histidine kinase"/>
    <property type="match status" value="1"/>
</dbReference>
<keyword evidence="4" id="KW-0808">Transferase</keyword>
<evidence type="ECO:0000313" key="13">
    <source>
        <dbReference type="EMBL" id="MBC6003563.1"/>
    </source>
</evidence>
<dbReference type="InterPro" id="IPR036890">
    <property type="entry name" value="HATPase_C_sf"/>
</dbReference>
<keyword evidence="6 13" id="KW-0418">Kinase</keyword>
<comment type="caution">
    <text evidence="13">The sequence shown here is derived from an EMBL/GenBank/DDBJ whole genome shotgun (WGS) entry which is preliminary data.</text>
</comment>
<evidence type="ECO:0000256" key="10">
    <source>
        <dbReference type="SAM" id="Phobius"/>
    </source>
</evidence>
<name>A0ABR7K376_9FIRM</name>
<feature type="coiled-coil region" evidence="9">
    <location>
        <begin position="150"/>
        <end position="177"/>
    </location>
</feature>
<accession>A0ABR7K376</accession>
<dbReference type="CDD" id="cd16917">
    <property type="entry name" value="HATPase_UhpB-NarQ-NarX-like"/>
    <property type="match status" value="1"/>
</dbReference>
<dbReference type="EMBL" id="JACRWD010000001">
    <property type="protein sequence ID" value="MBC6003563.1"/>
    <property type="molecule type" value="Genomic_DNA"/>
</dbReference>
<feature type="transmembrane region" description="Helical" evidence="10">
    <location>
        <begin position="12"/>
        <end position="39"/>
    </location>
</feature>
<dbReference type="InterPro" id="IPR003594">
    <property type="entry name" value="HATPase_dom"/>
</dbReference>
<evidence type="ECO:0000256" key="1">
    <source>
        <dbReference type="ARBA" id="ARBA00000085"/>
    </source>
</evidence>
<dbReference type="InterPro" id="IPR050482">
    <property type="entry name" value="Sensor_HK_TwoCompSys"/>
</dbReference>
<dbReference type="Pfam" id="PF07730">
    <property type="entry name" value="HisKA_3"/>
    <property type="match status" value="1"/>
</dbReference>
<evidence type="ECO:0000259" key="12">
    <source>
        <dbReference type="Pfam" id="PF07730"/>
    </source>
</evidence>
<evidence type="ECO:0000256" key="4">
    <source>
        <dbReference type="ARBA" id="ARBA00022679"/>
    </source>
</evidence>
<keyword evidence="14" id="KW-1185">Reference proteome</keyword>
<dbReference type="RefSeq" id="WP_187005793.1">
    <property type="nucleotide sequence ID" value="NZ_JACRWD010000001.1"/>
</dbReference>
<evidence type="ECO:0000256" key="9">
    <source>
        <dbReference type="SAM" id="Coils"/>
    </source>
</evidence>
<proteinExistence type="predicted"/>
<keyword evidence="10" id="KW-1133">Transmembrane helix</keyword>
<keyword evidence="7" id="KW-0067">ATP-binding</keyword>
<protein>
    <recommendedName>
        <fullName evidence="2">histidine kinase</fullName>
        <ecNumber evidence="2">2.7.13.3</ecNumber>
    </recommendedName>
</protein>
<keyword evidence="10" id="KW-0472">Membrane</keyword>
<dbReference type="Pfam" id="PF02518">
    <property type="entry name" value="HATPase_c"/>
    <property type="match status" value="1"/>
</dbReference>
<keyword evidence="9" id="KW-0175">Coiled coil</keyword>
<feature type="domain" description="Signal transduction histidine kinase subgroup 3 dimerisation and phosphoacceptor" evidence="12">
    <location>
        <begin position="186"/>
        <end position="251"/>
    </location>
</feature>
<dbReference type="Gene3D" id="3.30.565.10">
    <property type="entry name" value="Histidine kinase-like ATPase, C-terminal domain"/>
    <property type="match status" value="1"/>
</dbReference>
<evidence type="ECO:0000256" key="8">
    <source>
        <dbReference type="ARBA" id="ARBA00023012"/>
    </source>
</evidence>
<sequence>MSKNTLSISVRYIPLFVIIIDILSQNSKVDDLLIFYFFAFMINNQLRYFNLKNNNNFKIISLFIDLILIYFLSKFTNSISFFYFIPIIFDISFLFENKIKYIMFLLTFISFILINLNTSILYLLKDISVLLIITLMSLYIYKENLNKLKYQNTYDKLRISEDKLKRANQDLEIYINSVEELAILKERNRISREIHDSVGHSLSTTIIQLEAIKRLLKNNPPLYELVDELRDFVKDSFSEVRTAISKLKPTEYENYQNLFKIDELVKNFSKLTNTDVKLTISKNTWSLSSVQSITLYRVIQEALSNAIRHGKCSKIDIFITFNSNELILNIKDNGLGCKSIVKGNGLNSISERIYELKGKVEFFNVEDGFLIRATFPKNTGGNFIE</sequence>
<dbReference type="InterPro" id="IPR011712">
    <property type="entry name" value="Sig_transdc_His_kin_sub3_dim/P"/>
</dbReference>
<evidence type="ECO:0000313" key="14">
    <source>
        <dbReference type="Proteomes" id="UP000611796"/>
    </source>
</evidence>
<keyword evidence="5" id="KW-0547">Nucleotide-binding</keyword>
<feature type="transmembrane region" description="Helical" evidence="10">
    <location>
        <begin position="99"/>
        <end position="116"/>
    </location>
</feature>
<dbReference type="PANTHER" id="PTHR24421">
    <property type="entry name" value="NITRATE/NITRITE SENSOR PROTEIN NARX-RELATED"/>
    <property type="match status" value="1"/>
</dbReference>